<proteinExistence type="inferred from homology"/>
<feature type="domain" description="Allantoicase" evidence="4">
    <location>
        <begin position="189"/>
        <end position="315"/>
    </location>
</feature>
<evidence type="ECO:0000256" key="1">
    <source>
        <dbReference type="ARBA" id="ARBA00009242"/>
    </source>
</evidence>
<feature type="domain" description="Allantoicase" evidence="4">
    <location>
        <begin position="16"/>
        <end position="170"/>
    </location>
</feature>
<dbReference type="Proteomes" id="UP001056336">
    <property type="component" value="Chromosome"/>
</dbReference>
<dbReference type="PANTHER" id="PTHR12045">
    <property type="entry name" value="ALLANTOICASE"/>
    <property type="match status" value="1"/>
</dbReference>
<reference evidence="5" key="1">
    <citation type="journal article" date="2018" name="Int. J. Syst. Evol. Microbiol.">
        <title>Jatrophihabitans telluris sp. nov., isolated from sediment soil of lava forest wetlands and the emended description of the genus Jatrophihabitans.</title>
        <authorList>
            <person name="Lee K.C."/>
            <person name="Suh M.K."/>
            <person name="Eom M.K."/>
            <person name="Kim K.K."/>
            <person name="Kim J.S."/>
            <person name="Kim D.S."/>
            <person name="Ko S.H."/>
            <person name="Shin Y.K."/>
            <person name="Lee J.S."/>
        </authorList>
    </citation>
    <scope>NUCLEOTIDE SEQUENCE</scope>
    <source>
        <strain evidence="5">N237</strain>
    </source>
</reference>
<reference evidence="5" key="2">
    <citation type="submission" date="2022-05" db="EMBL/GenBank/DDBJ databases">
        <authorList>
            <person name="Kim J.-S."/>
            <person name="Lee K."/>
            <person name="Suh M."/>
            <person name="Eom M."/>
            <person name="Kim J.-S."/>
            <person name="Kim D.-S."/>
            <person name="Ko S.-H."/>
            <person name="Shin Y."/>
            <person name="Lee J.-S."/>
        </authorList>
    </citation>
    <scope>NUCLEOTIDE SEQUENCE</scope>
    <source>
        <strain evidence="5">N237</strain>
    </source>
</reference>
<comment type="similarity">
    <text evidence="1 2">Belongs to the allantoicase family.</text>
</comment>
<dbReference type="PANTHER" id="PTHR12045:SF3">
    <property type="entry name" value="INACTIVE ALLANTOICASE-RELATED"/>
    <property type="match status" value="1"/>
</dbReference>
<dbReference type="PIRSF" id="PIRSF016516">
    <property type="entry name" value="Allantoicase"/>
    <property type="match status" value="1"/>
</dbReference>
<dbReference type="InterPro" id="IPR005164">
    <property type="entry name" value="Allantoicase"/>
</dbReference>
<keyword evidence="2" id="KW-0659">Purine metabolism</keyword>
<dbReference type="InterPro" id="IPR008979">
    <property type="entry name" value="Galactose-bd-like_sf"/>
</dbReference>
<keyword evidence="6" id="KW-1185">Reference proteome</keyword>
<organism evidence="5 6">
    <name type="scientific">Jatrophihabitans telluris</name>
    <dbReference type="NCBI Taxonomy" id="2038343"/>
    <lineage>
        <taxon>Bacteria</taxon>
        <taxon>Bacillati</taxon>
        <taxon>Actinomycetota</taxon>
        <taxon>Actinomycetes</taxon>
        <taxon>Jatrophihabitantales</taxon>
        <taxon>Jatrophihabitantaceae</taxon>
        <taxon>Jatrophihabitans</taxon>
    </lineage>
</organism>
<protein>
    <recommendedName>
        <fullName evidence="2">Probable allantoicase</fullName>
        <ecNumber evidence="2">3.5.3.4</ecNumber>
    </recommendedName>
    <alternativeName>
        <fullName evidence="2">Allantoate amidinohydrolase</fullName>
    </alternativeName>
</protein>
<dbReference type="EC" id="3.5.3.4" evidence="2"/>
<dbReference type="Pfam" id="PF03561">
    <property type="entry name" value="Allantoicase"/>
    <property type="match status" value="2"/>
</dbReference>
<name>A0ABY4QXX5_9ACTN</name>
<evidence type="ECO:0000256" key="2">
    <source>
        <dbReference type="HAMAP-Rule" id="MF_00813"/>
    </source>
</evidence>
<evidence type="ECO:0000313" key="5">
    <source>
        <dbReference type="EMBL" id="UQX88198.1"/>
    </source>
</evidence>
<dbReference type="SUPFAM" id="SSF49785">
    <property type="entry name" value="Galactose-binding domain-like"/>
    <property type="match status" value="2"/>
</dbReference>
<dbReference type="InterPro" id="IPR015908">
    <property type="entry name" value="Allantoicase_dom"/>
</dbReference>
<evidence type="ECO:0000313" key="6">
    <source>
        <dbReference type="Proteomes" id="UP001056336"/>
    </source>
</evidence>
<accession>A0ABY4QXX5</accession>
<dbReference type="NCBIfam" id="TIGR02961">
    <property type="entry name" value="allantoicase"/>
    <property type="match status" value="1"/>
</dbReference>
<gene>
    <name evidence="2 5" type="primary">alc</name>
    <name evidence="5" type="ORF">M6D93_18195</name>
</gene>
<dbReference type="HAMAP" id="MF_00813">
    <property type="entry name" value="Allantoicase"/>
    <property type="match status" value="1"/>
</dbReference>
<sequence length="346" mass="37531">MSDFRHWPDLAARSLGASVVATADETFAPADNLINPGPSEHDPLAFGPRGKIYDGWETRRRRDEDRHETPDWAIVRLGAPGIVRGVVIDTAHFTGNYPPYASVEGTTLLGYPSPAEVLSADWVPLLARSELEGDAANAFPIFAHEHLISHVRLSIYPDGGVARFRVHGEVVADPRFLGGRIDLGATVNGGRITGCSNMFYSAPANLLAPGRARVMSDGWETSRRRDDGHDWVTVALAAAGVLHDVIIDTGRFVGNAPGQARLTDNATGDELLPLTRLQADTEHRFRVRDHAAVSEVRLDILPDGGLSRLRLLGTVDESVRHEAGQRWLGLLPVKAAAGVDESQLFD</sequence>
<keyword evidence="2 5" id="KW-0378">Hydrolase</keyword>
<comment type="catalytic activity">
    <reaction evidence="2">
        <text>allantoate + H2O = (S)-ureidoglycolate + urea</text>
        <dbReference type="Rhea" id="RHEA:11016"/>
        <dbReference type="ChEBI" id="CHEBI:15377"/>
        <dbReference type="ChEBI" id="CHEBI:16199"/>
        <dbReference type="ChEBI" id="CHEBI:17536"/>
        <dbReference type="ChEBI" id="CHEBI:57296"/>
        <dbReference type="EC" id="3.5.3.4"/>
    </reaction>
</comment>
<dbReference type="EMBL" id="CP097332">
    <property type="protein sequence ID" value="UQX88198.1"/>
    <property type="molecule type" value="Genomic_DNA"/>
</dbReference>
<evidence type="ECO:0000259" key="4">
    <source>
        <dbReference type="Pfam" id="PF03561"/>
    </source>
</evidence>
<evidence type="ECO:0000256" key="3">
    <source>
        <dbReference type="SAM" id="MobiDB-lite"/>
    </source>
</evidence>
<dbReference type="GO" id="GO:0004037">
    <property type="term" value="F:allantoicase activity"/>
    <property type="evidence" value="ECO:0007669"/>
    <property type="project" value="UniProtKB-EC"/>
</dbReference>
<feature type="region of interest" description="Disordered" evidence="3">
    <location>
        <begin position="29"/>
        <end position="49"/>
    </location>
</feature>
<dbReference type="Gene3D" id="2.60.120.260">
    <property type="entry name" value="Galactose-binding domain-like"/>
    <property type="match status" value="2"/>
</dbReference>
<comment type="pathway">
    <text evidence="2">Nitrogen metabolism; (S)-allantoin degradation; (S)-ureidoglycolate from allantoate (aminidohydrolase route): step 1/1.</text>
</comment>
<dbReference type="RefSeq" id="WP_249771466.1">
    <property type="nucleotide sequence ID" value="NZ_CP097332.1"/>
</dbReference>